<accession>A0A1A9F011</accession>
<gene>
    <name evidence="4" type="ORF">A8C75_12675</name>
</gene>
<dbReference type="EMBL" id="CP015839">
    <property type="protein sequence ID" value="ANG63241.1"/>
    <property type="molecule type" value="Genomic_DNA"/>
</dbReference>
<dbReference type="GO" id="GO:0046872">
    <property type="term" value="F:metal ion binding"/>
    <property type="evidence" value="ECO:0007669"/>
    <property type="project" value="UniProtKB-KW"/>
</dbReference>
<evidence type="ECO:0000256" key="2">
    <source>
        <dbReference type="ARBA" id="ARBA00022723"/>
    </source>
</evidence>
<evidence type="ECO:0000259" key="3">
    <source>
        <dbReference type="Pfam" id="PF01557"/>
    </source>
</evidence>
<evidence type="ECO:0000256" key="1">
    <source>
        <dbReference type="ARBA" id="ARBA00010211"/>
    </source>
</evidence>
<comment type="similarity">
    <text evidence="1">Belongs to the FAH family.</text>
</comment>
<evidence type="ECO:0000313" key="4">
    <source>
        <dbReference type="EMBL" id="ANG63241.1"/>
    </source>
</evidence>
<keyword evidence="5" id="KW-1185">Reference proteome</keyword>
<keyword evidence="2" id="KW-0479">Metal-binding</keyword>
<dbReference type="Gene3D" id="3.90.850.10">
    <property type="entry name" value="Fumarylacetoacetase-like, C-terminal domain"/>
    <property type="match status" value="1"/>
</dbReference>
<name>A0A1A9F011_9GAMM</name>
<proteinExistence type="inferred from homology"/>
<dbReference type="SUPFAM" id="SSF56529">
    <property type="entry name" value="FAH"/>
    <property type="match status" value="1"/>
</dbReference>
<dbReference type="InterPro" id="IPR011234">
    <property type="entry name" value="Fumarylacetoacetase-like_C"/>
</dbReference>
<dbReference type="RefSeq" id="WP_067382857.1">
    <property type="nucleotide sequence ID" value="NZ_CP015839.1"/>
</dbReference>
<dbReference type="STRING" id="1821621.A8C75_12675"/>
<reference evidence="4 5" key="2">
    <citation type="journal article" date="2018" name="Int. J. Syst. Evol. Microbiol.">
        <title>Marinobacterium aestuarii sp. nov., a benzene-degrading marine bacterium isolated from estuary sediment.</title>
        <authorList>
            <person name="Bae S.S."/>
            <person name="Jung J."/>
            <person name="Chung D."/>
            <person name="Baek K."/>
        </authorList>
    </citation>
    <scope>NUCLEOTIDE SEQUENCE [LARGE SCALE GENOMIC DNA]</scope>
    <source>
        <strain evidence="4 5">ST58-10</strain>
    </source>
</reference>
<dbReference type="GO" id="GO:0044281">
    <property type="term" value="P:small molecule metabolic process"/>
    <property type="evidence" value="ECO:0007669"/>
    <property type="project" value="UniProtKB-ARBA"/>
</dbReference>
<dbReference type="Pfam" id="PF01557">
    <property type="entry name" value="FAA_hydrolase"/>
    <property type="match status" value="1"/>
</dbReference>
<reference evidence="5" key="1">
    <citation type="submission" date="2016-05" db="EMBL/GenBank/DDBJ databases">
        <authorList>
            <person name="Baek K."/>
            <person name="Yang S.-J."/>
        </authorList>
    </citation>
    <scope>NUCLEOTIDE SEQUENCE [LARGE SCALE GENOMIC DNA]</scope>
    <source>
        <strain evidence="5">ST58-10</strain>
    </source>
</reference>
<dbReference type="PANTHER" id="PTHR42796:SF4">
    <property type="entry name" value="FUMARYLACETOACETATE HYDROLASE DOMAIN-CONTAINING PROTEIN 2A"/>
    <property type="match status" value="1"/>
</dbReference>
<evidence type="ECO:0000313" key="5">
    <source>
        <dbReference type="Proteomes" id="UP000078070"/>
    </source>
</evidence>
<dbReference type="InterPro" id="IPR051121">
    <property type="entry name" value="FAH"/>
</dbReference>
<dbReference type="Proteomes" id="UP000078070">
    <property type="component" value="Chromosome"/>
</dbReference>
<dbReference type="GO" id="GO:0003824">
    <property type="term" value="F:catalytic activity"/>
    <property type="evidence" value="ECO:0007669"/>
    <property type="project" value="InterPro"/>
</dbReference>
<dbReference type="KEGG" id="mars:A8C75_12675"/>
<organism evidence="4 5">
    <name type="scientific">Marinobacterium aestuarii</name>
    <dbReference type="NCBI Taxonomy" id="1821621"/>
    <lineage>
        <taxon>Bacteria</taxon>
        <taxon>Pseudomonadati</taxon>
        <taxon>Pseudomonadota</taxon>
        <taxon>Gammaproteobacteria</taxon>
        <taxon>Oceanospirillales</taxon>
        <taxon>Oceanospirillaceae</taxon>
        <taxon>Marinobacterium</taxon>
    </lineage>
</organism>
<feature type="domain" description="Fumarylacetoacetase-like C-terminal" evidence="3">
    <location>
        <begin position="114"/>
        <end position="329"/>
    </location>
</feature>
<protein>
    <recommendedName>
        <fullName evidence="3">Fumarylacetoacetase-like C-terminal domain-containing protein</fullName>
    </recommendedName>
</protein>
<dbReference type="PANTHER" id="PTHR42796">
    <property type="entry name" value="FUMARYLACETOACETATE HYDROLASE DOMAIN-CONTAINING PROTEIN 2A-RELATED"/>
    <property type="match status" value="1"/>
</dbReference>
<dbReference type="InterPro" id="IPR036663">
    <property type="entry name" value="Fumarylacetoacetase_C_sf"/>
</dbReference>
<sequence>MKLVTFLNPVGVQRIGALFVDAAGEKVVDLNYAYAAFALEANADPRPQAMADALVPSDMRELFAGDDRSLDAARQAETYVIEKNDPALRGVNGEMLLFRREDVRLLAPIQPAKLWHTAGNFLEHIDEMGEAGFKYEVEKPWIGFYQNTTACIGPDAAIVYPQHLTGEVDYELEICAVIKGVKHRDLTPEEAENAIGGYLIFNDVTARDIQATEFPNRSYGYSKALDSFCPIGPCIVTLDEIGDVQQLEMTLRVNGEIRQQSSTARMCRSMAQIVSYYSGQGFVGGDLISSGTPAGCAVFHTDPQAWYLKPGDVVECEVEKLGLLRNTVVAGSKP</sequence>
<dbReference type="AlphaFoldDB" id="A0A1A9F011"/>